<proteinExistence type="predicted"/>
<feature type="region of interest" description="Disordered" evidence="1">
    <location>
        <begin position="1"/>
        <end position="78"/>
    </location>
</feature>
<comment type="caution">
    <text evidence="2">The sequence shown here is derived from an EMBL/GenBank/DDBJ whole genome shotgun (WGS) entry which is preliminary data.</text>
</comment>
<feature type="compositionally biased region" description="Pro residues" evidence="1">
    <location>
        <begin position="66"/>
        <end position="77"/>
    </location>
</feature>
<name>A0A9W6T749_AMBMO</name>
<organism evidence="2 3">
    <name type="scientific">Ambrosiozyma monospora</name>
    <name type="common">Yeast</name>
    <name type="synonym">Endomycopsis monosporus</name>
    <dbReference type="NCBI Taxonomy" id="43982"/>
    <lineage>
        <taxon>Eukaryota</taxon>
        <taxon>Fungi</taxon>
        <taxon>Dikarya</taxon>
        <taxon>Ascomycota</taxon>
        <taxon>Saccharomycotina</taxon>
        <taxon>Pichiomycetes</taxon>
        <taxon>Pichiales</taxon>
        <taxon>Pichiaceae</taxon>
        <taxon>Ambrosiozyma</taxon>
    </lineage>
</organism>
<feature type="compositionally biased region" description="Low complexity" evidence="1">
    <location>
        <begin position="1"/>
        <end position="29"/>
    </location>
</feature>
<dbReference type="EMBL" id="BSXU01016549">
    <property type="protein sequence ID" value="GME83560.1"/>
    <property type="molecule type" value="Genomic_DNA"/>
</dbReference>
<dbReference type="Proteomes" id="UP001165063">
    <property type="component" value="Unassembled WGS sequence"/>
</dbReference>
<keyword evidence="3" id="KW-1185">Reference proteome</keyword>
<evidence type="ECO:0000313" key="3">
    <source>
        <dbReference type="Proteomes" id="UP001165063"/>
    </source>
</evidence>
<dbReference type="OrthoDB" id="10663827at2759"/>
<feature type="compositionally biased region" description="Polar residues" evidence="1">
    <location>
        <begin position="30"/>
        <end position="61"/>
    </location>
</feature>
<gene>
    <name evidence="2" type="ORF">Amon01_001007000</name>
</gene>
<accession>A0A9W6T749</accession>
<protein>
    <submittedName>
        <fullName evidence="2">Unnamed protein product</fullName>
    </submittedName>
</protein>
<evidence type="ECO:0000256" key="1">
    <source>
        <dbReference type="SAM" id="MobiDB-lite"/>
    </source>
</evidence>
<dbReference type="AlphaFoldDB" id="A0A9W6T749"/>
<reference evidence="2" key="1">
    <citation type="submission" date="2023-04" db="EMBL/GenBank/DDBJ databases">
        <title>Ambrosiozyma monospora NBRC 1965.</title>
        <authorList>
            <person name="Ichikawa N."/>
            <person name="Sato H."/>
            <person name="Tonouchi N."/>
        </authorList>
    </citation>
    <scope>NUCLEOTIDE SEQUENCE</scope>
    <source>
        <strain evidence="2">NBRC 1965</strain>
    </source>
</reference>
<evidence type="ECO:0000313" key="2">
    <source>
        <dbReference type="EMBL" id="GME83560.1"/>
    </source>
</evidence>
<sequence length="203" mass="22094">MMPLYSDQQQQAQDQSDAASTSSSTSTSTLTGNGLLPSSSSQVTAPHLASSCSSDSVIKSQTLGTGPPPMTTAPPTTPKLNVSLFNKLLDQPNLLDEINLTKNQKLISYLSLTEVVGKMIEYILYSLTINPLDYNNPDTRDTLMVHDVFEGGNNIEEEGSNNNNNNGADAQFNRLERAFQRASVCSEIMMLSNNALVNPFYHK</sequence>